<organism evidence="1 2">
    <name type="scientific">Salinicoccus kekensis</name>
    <dbReference type="NCBI Taxonomy" id="714307"/>
    <lineage>
        <taxon>Bacteria</taxon>
        <taxon>Bacillati</taxon>
        <taxon>Bacillota</taxon>
        <taxon>Bacilli</taxon>
        <taxon>Bacillales</taxon>
        <taxon>Staphylococcaceae</taxon>
        <taxon>Salinicoccus</taxon>
    </lineage>
</organism>
<keyword evidence="2" id="KW-1185">Reference proteome</keyword>
<evidence type="ECO:0000313" key="1">
    <source>
        <dbReference type="EMBL" id="SOC40905.1"/>
    </source>
</evidence>
<dbReference type="Pfam" id="PF14044">
    <property type="entry name" value="NETI"/>
    <property type="match status" value="1"/>
</dbReference>
<dbReference type="InterPro" id="IPR025930">
    <property type="entry name" value="NETI"/>
</dbReference>
<gene>
    <name evidence="1" type="ORF">SAMN05878391_1179</name>
</gene>
<dbReference type="AlphaFoldDB" id="A0A285UG74"/>
<name>A0A285UG74_9STAP</name>
<accession>A0A285UG74</accession>
<reference evidence="2" key="1">
    <citation type="submission" date="2017-08" db="EMBL/GenBank/DDBJ databases">
        <authorList>
            <person name="Varghese N."/>
            <person name="Submissions S."/>
        </authorList>
    </citation>
    <scope>NUCLEOTIDE SEQUENCE [LARGE SCALE GENOMIC DNA]</scope>
    <source>
        <strain evidence="2">DSM 23173</strain>
    </source>
</reference>
<evidence type="ECO:0000313" key="2">
    <source>
        <dbReference type="Proteomes" id="UP000219412"/>
    </source>
</evidence>
<protein>
    <submittedName>
        <fullName evidence="1">NETI protein</fullName>
    </submittedName>
</protein>
<proteinExistence type="predicted"/>
<sequence>MRQMAKPQKKKKFKVEKNETIQDCLARMKDEGYTPIRRFEVPVFKEEGGTPVVSHQEIQFEGRKME</sequence>
<dbReference type="Proteomes" id="UP000219412">
    <property type="component" value="Unassembled WGS sequence"/>
</dbReference>
<dbReference type="EMBL" id="OBQF01000002">
    <property type="protein sequence ID" value="SOC40905.1"/>
    <property type="molecule type" value="Genomic_DNA"/>
</dbReference>